<sequence length="189" mass="22113">MRDSSNKILKTCVYKHVSNNLKTTMGKTRNLNGIPGNLALSYLSTLGYYDGGYMADWLNYIAREKNIKEIEIDILNSKIEPIETDIKPLKADLNKLREILNKELTIHGFETDFIKKAIMKFEIPIDNPRFKNTIYCYPFIEDETGKIYKPKKRIIETAYEVDFNPVKKVRMKTEQVKNNWISKIKKILN</sequence>
<comment type="caution">
    <text evidence="1">The sequence shown here is derived from an EMBL/GenBank/DDBJ whole genome shotgun (WGS) entry which is preliminary data.</text>
</comment>
<dbReference type="Proteomes" id="UP000070138">
    <property type="component" value="Unassembled WGS sequence"/>
</dbReference>
<gene>
    <name evidence="1" type="ORF">LS48_02765</name>
</gene>
<evidence type="ECO:0000313" key="1">
    <source>
        <dbReference type="EMBL" id="KXO01391.1"/>
    </source>
</evidence>
<reference evidence="1 2" key="2">
    <citation type="journal article" date="2016" name="Int. J. Syst. Evol. Microbiol.">
        <title>Vitellibacter aquimaris sp. nov., a marine bacterium isolated from seawater.</title>
        <authorList>
            <person name="Thevarajoo S."/>
            <person name="Selvaratnam C."/>
            <person name="Goh K.M."/>
            <person name="Hong K.W."/>
            <person name="Chan X.Y."/>
            <person name="Chan K.G."/>
            <person name="Chong C.S."/>
        </authorList>
    </citation>
    <scope>NUCLEOTIDE SEQUENCE [LARGE SCALE GENOMIC DNA]</scope>
    <source>
        <strain evidence="1 2">D-24</strain>
    </source>
</reference>
<dbReference type="EMBL" id="JRWG01000001">
    <property type="protein sequence ID" value="KXO01391.1"/>
    <property type="molecule type" value="Genomic_DNA"/>
</dbReference>
<accession>A0A137RMJ7</accession>
<dbReference type="AlphaFoldDB" id="A0A137RMJ7"/>
<evidence type="ECO:0000313" key="2">
    <source>
        <dbReference type="Proteomes" id="UP000070138"/>
    </source>
</evidence>
<organism evidence="1 2">
    <name type="scientific">Aequorivita aquimaris</name>
    <dbReference type="NCBI Taxonomy" id="1548749"/>
    <lineage>
        <taxon>Bacteria</taxon>
        <taxon>Pseudomonadati</taxon>
        <taxon>Bacteroidota</taxon>
        <taxon>Flavobacteriia</taxon>
        <taxon>Flavobacteriales</taxon>
        <taxon>Flavobacteriaceae</taxon>
        <taxon>Aequorivita</taxon>
    </lineage>
</organism>
<protein>
    <submittedName>
        <fullName evidence="1">Uncharacterized protein</fullName>
    </submittedName>
</protein>
<reference evidence="2" key="1">
    <citation type="submission" date="2014-10" db="EMBL/GenBank/DDBJ databases">
        <title>Genome sequencing of Vitellibacter sp. D-24.</title>
        <authorList>
            <person name="Thevarajoo S."/>
            <person name="Selvaratnam C."/>
            <person name="Goh K.M."/>
            <person name="Chong C.S."/>
        </authorList>
    </citation>
    <scope>NUCLEOTIDE SEQUENCE [LARGE SCALE GENOMIC DNA]</scope>
    <source>
        <strain evidence="2">D-24</strain>
    </source>
</reference>
<keyword evidence="2" id="KW-1185">Reference proteome</keyword>
<name>A0A137RMJ7_9FLAO</name>
<proteinExistence type="predicted"/>
<dbReference type="PATRIC" id="fig|1548749.3.peg.592"/>